<reference evidence="2 3" key="1">
    <citation type="submission" date="2018-03" db="EMBL/GenBank/DDBJ databases">
        <authorList>
            <person name="Keele B.F."/>
        </authorList>
    </citation>
    <scope>NUCLEOTIDE SEQUENCE [LARGE SCALE GENOMIC DNA]</scope>
    <source>
        <strain evidence="2 3">YL28-9</strain>
    </source>
</reference>
<sequence>MKFFNTLFVLLLVSAGLQAQVTDKAELAELIKSKKFVFNASAALPLNSLDMNRVMSRMQGGMNSGSMIQLNGMRYDVRLDGDTLKAYLPYYGRAFTAPYDQNDNGIKFSSTNFTYKETRKKKGGWVLVFNTKDVRDNHRFTLDISEKGYATLVANSNNRQSITFNGTIDKLKED</sequence>
<evidence type="ECO:0008006" key="4">
    <source>
        <dbReference type="Google" id="ProtNLM"/>
    </source>
</evidence>
<evidence type="ECO:0000313" key="3">
    <source>
        <dbReference type="Proteomes" id="UP000240912"/>
    </source>
</evidence>
<gene>
    <name evidence="2" type="ORF">C7T94_00900</name>
</gene>
<keyword evidence="3" id="KW-1185">Reference proteome</keyword>
<proteinExistence type="predicted"/>
<evidence type="ECO:0000313" key="2">
    <source>
        <dbReference type="EMBL" id="PST84723.1"/>
    </source>
</evidence>
<accession>A0A2T3HQP5</accession>
<dbReference type="Gene3D" id="2.40.128.410">
    <property type="match status" value="1"/>
</dbReference>
<feature type="signal peptide" evidence="1">
    <location>
        <begin position="1"/>
        <end position="19"/>
    </location>
</feature>
<name>A0A2T3HQP5_9SPHI</name>
<dbReference type="EMBL" id="PYLS01000001">
    <property type="protein sequence ID" value="PST84723.1"/>
    <property type="molecule type" value="Genomic_DNA"/>
</dbReference>
<dbReference type="OrthoDB" id="1097715at2"/>
<comment type="caution">
    <text evidence="2">The sequence shown here is derived from an EMBL/GenBank/DDBJ whole genome shotgun (WGS) entry which is preliminary data.</text>
</comment>
<dbReference type="RefSeq" id="WP_107212768.1">
    <property type="nucleotide sequence ID" value="NZ_KZ686268.1"/>
</dbReference>
<protein>
    <recommendedName>
        <fullName evidence="4">DUF4251 domain-containing protein</fullName>
    </recommendedName>
</protein>
<feature type="chain" id="PRO_5015631836" description="DUF4251 domain-containing protein" evidence="1">
    <location>
        <begin position="20"/>
        <end position="174"/>
    </location>
</feature>
<dbReference type="Pfam" id="PF14059">
    <property type="entry name" value="DUF4251"/>
    <property type="match status" value="1"/>
</dbReference>
<evidence type="ECO:0000256" key="1">
    <source>
        <dbReference type="SAM" id="SignalP"/>
    </source>
</evidence>
<dbReference type="Proteomes" id="UP000240912">
    <property type="component" value="Unassembled WGS sequence"/>
</dbReference>
<organism evidence="2 3">
    <name type="scientific">Pedobacter yulinensis</name>
    <dbReference type="NCBI Taxonomy" id="2126353"/>
    <lineage>
        <taxon>Bacteria</taxon>
        <taxon>Pseudomonadati</taxon>
        <taxon>Bacteroidota</taxon>
        <taxon>Sphingobacteriia</taxon>
        <taxon>Sphingobacteriales</taxon>
        <taxon>Sphingobacteriaceae</taxon>
        <taxon>Pedobacter</taxon>
    </lineage>
</organism>
<keyword evidence="1" id="KW-0732">Signal</keyword>
<dbReference type="AlphaFoldDB" id="A0A2T3HQP5"/>
<dbReference type="InterPro" id="IPR025347">
    <property type="entry name" value="DUF4251"/>
</dbReference>